<keyword evidence="2" id="KW-1185">Reference proteome</keyword>
<dbReference type="RefSeq" id="WP_030431488.1">
    <property type="nucleotide sequence ID" value="NZ_JOEF01000019.1"/>
</dbReference>
<gene>
    <name evidence="1" type="ORF">SAMN04489726_3315</name>
</gene>
<dbReference type="EMBL" id="LT629701">
    <property type="protein sequence ID" value="SDM77569.1"/>
    <property type="molecule type" value="Genomic_DNA"/>
</dbReference>
<name>A0A1G9VZ53_ALLAB</name>
<sequence length="111" mass="12530">MGTQTAEETPRTEVAQEFLVTSSLRRLLIMSVLGILFVVTGHEPFGTAATHVAAVGLAISMVLRPARAERVQARAERTRWRVLVPRWICSGREHQTQAPLLRYRIDRRRPG</sequence>
<dbReference type="STRING" id="211114.SAMN04489726_3315"/>
<dbReference type="AlphaFoldDB" id="A0A1G9VZ53"/>
<proteinExistence type="predicted"/>
<protein>
    <submittedName>
        <fullName evidence="1">Uncharacterized protein</fullName>
    </submittedName>
</protein>
<organism evidence="1 2">
    <name type="scientific">Allokutzneria albata</name>
    <name type="common">Kibdelosporangium albatum</name>
    <dbReference type="NCBI Taxonomy" id="211114"/>
    <lineage>
        <taxon>Bacteria</taxon>
        <taxon>Bacillati</taxon>
        <taxon>Actinomycetota</taxon>
        <taxon>Actinomycetes</taxon>
        <taxon>Pseudonocardiales</taxon>
        <taxon>Pseudonocardiaceae</taxon>
        <taxon>Allokutzneria</taxon>
    </lineage>
</organism>
<evidence type="ECO:0000313" key="1">
    <source>
        <dbReference type="EMBL" id="SDM77569.1"/>
    </source>
</evidence>
<dbReference type="Proteomes" id="UP000183376">
    <property type="component" value="Chromosome I"/>
</dbReference>
<accession>A0A1G9VZ53</accession>
<evidence type="ECO:0000313" key="2">
    <source>
        <dbReference type="Proteomes" id="UP000183376"/>
    </source>
</evidence>
<dbReference type="OrthoDB" id="9933964at2"/>
<reference evidence="1 2" key="1">
    <citation type="submission" date="2016-10" db="EMBL/GenBank/DDBJ databases">
        <authorList>
            <person name="de Groot N.N."/>
        </authorList>
    </citation>
    <scope>NUCLEOTIDE SEQUENCE [LARGE SCALE GENOMIC DNA]</scope>
    <source>
        <strain evidence="1 2">DSM 44149</strain>
    </source>
</reference>